<feature type="transmembrane region" description="Helical" evidence="2">
    <location>
        <begin position="446"/>
        <end position="464"/>
    </location>
</feature>
<feature type="transmembrane region" description="Helical" evidence="2">
    <location>
        <begin position="420"/>
        <end position="439"/>
    </location>
</feature>
<sequence length="530" mass="53869">MDLTAAHWTYLAGVVVIIAVMIARRNVVVPAVIATFLTAWFYSGNLIKGLAAIFGASLTAAGELFSIFLIIAIITALLGGLRAMGAERRMVRPFRALMRNGRMAFLTIAAATYFISLFFWPTPAVPLIGALLLPAAIRAGLPAMSGAAVMAIAGQGMALSSDYVIQVAPGLSAKAAGTDTGSVADRAMMLSLIVGIVALVFVYFRGRRGFGTVSDENELRWRSESTEVPLEMQLGSAGDRGFSKGVVTAKAARAATAGGSGSGGSGSAGGGASGAGTTVLAPPGEGDGDGAVGEGHVRRSQVFAVLVPLAFAVLVGYMLLGKFTGVVPEVESNDSTGLVGGVAMLLLFATVFARDGAHGLTSAAGHVVDGLVFAFKAMGVVIPIAGFFFLGNADFISQITGTQESKPPSLLFDLVQSVDHYIPANGFILGFAILIIGMITGLEGSGFAGLPLTGSLSGALGPAAHTDPATLAAVGQMGSVWTGGGTLIAWSSLLAVAGVARVPVQELVRHLFVPVLVGLAAATALSTLLF</sequence>
<evidence type="ECO:0000313" key="3">
    <source>
        <dbReference type="EMBL" id="AQA09273.1"/>
    </source>
</evidence>
<evidence type="ECO:0000313" key="4">
    <source>
        <dbReference type="Proteomes" id="UP000187851"/>
    </source>
</evidence>
<feature type="transmembrane region" description="Helical" evidence="2">
    <location>
        <begin position="511"/>
        <end position="529"/>
    </location>
</feature>
<feature type="transmembrane region" description="Helical" evidence="2">
    <location>
        <begin position="335"/>
        <end position="354"/>
    </location>
</feature>
<dbReference type="Proteomes" id="UP000187851">
    <property type="component" value="Chromosome"/>
</dbReference>
<feature type="transmembrane region" description="Helical" evidence="2">
    <location>
        <begin position="366"/>
        <end position="390"/>
    </location>
</feature>
<reference evidence="3 4" key="1">
    <citation type="journal article" date="2017" name="J. Biotechnol.">
        <title>The complete genome sequence of Streptomyces autolyticus CGMCC 0516, the producer of geldanamycin, autolytimycin, reblastatin and elaiophylin.</title>
        <authorList>
            <person name="Yin M."/>
            <person name="Jiang M."/>
            <person name="Ren Z."/>
            <person name="Dong Y."/>
            <person name="Lu T."/>
        </authorList>
    </citation>
    <scope>NUCLEOTIDE SEQUENCE [LARGE SCALE GENOMIC DNA]</scope>
    <source>
        <strain evidence="3 4">CGMCC0516</strain>
    </source>
</reference>
<feature type="region of interest" description="Disordered" evidence="1">
    <location>
        <begin position="256"/>
        <end position="292"/>
    </location>
</feature>
<accession>A0ABM6H5Z0</accession>
<gene>
    <name evidence="3" type="ORF">BV401_00910</name>
</gene>
<feature type="compositionally biased region" description="Low complexity" evidence="1">
    <location>
        <begin position="275"/>
        <end position="284"/>
    </location>
</feature>
<feature type="transmembrane region" description="Helical" evidence="2">
    <location>
        <begin position="187"/>
        <end position="204"/>
    </location>
</feature>
<keyword evidence="2" id="KW-0812">Transmembrane</keyword>
<keyword evidence="2" id="KW-0472">Membrane</keyword>
<protein>
    <recommendedName>
        <fullName evidence="5">Permease</fullName>
    </recommendedName>
</protein>
<evidence type="ECO:0008006" key="5">
    <source>
        <dbReference type="Google" id="ProtNLM"/>
    </source>
</evidence>
<organism evidence="3 4">
    <name type="scientific">Streptomyces autolyticus</name>
    <dbReference type="NCBI Taxonomy" id="75293"/>
    <lineage>
        <taxon>Bacteria</taxon>
        <taxon>Bacillati</taxon>
        <taxon>Actinomycetota</taxon>
        <taxon>Actinomycetes</taxon>
        <taxon>Kitasatosporales</taxon>
        <taxon>Streptomycetaceae</taxon>
        <taxon>Streptomyces</taxon>
    </lineage>
</organism>
<keyword evidence="2" id="KW-1133">Transmembrane helix</keyword>
<feature type="compositionally biased region" description="Gly residues" evidence="1">
    <location>
        <begin position="258"/>
        <end position="274"/>
    </location>
</feature>
<name>A0ABM6H5Z0_9ACTN</name>
<evidence type="ECO:0000256" key="2">
    <source>
        <dbReference type="SAM" id="Phobius"/>
    </source>
</evidence>
<feature type="transmembrane region" description="Helical" evidence="2">
    <location>
        <begin position="6"/>
        <end position="24"/>
    </location>
</feature>
<dbReference type="EMBL" id="CP019458">
    <property type="protein sequence ID" value="AQA09273.1"/>
    <property type="molecule type" value="Genomic_DNA"/>
</dbReference>
<feature type="transmembrane region" description="Helical" evidence="2">
    <location>
        <begin position="31"/>
        <end position="58"/>
    </location>
</feature>
<evidence type="ECO:0000256" key="1">
    <source>
        <dbReference type="SAM" id="MobiDB-lite"/>
    </source>
</evidence>
<feature type="transmembrane region" description="Helical" evidence="2">
    <location>
        <begin position="103"/>
        <end position="120"/>
    </location>
</feature>
<keyword evidence="4" id="KW-1185">Reference proteome</keyword>
<feature type="transmembrane region" description="Helical" evidence="2">
    <location>
        <begin position="64"/>
        <end position="83"/>
    </location>
</feature>
<proteinExistence type="predicted"/>
<feature type="transmembrane region" description="Helical" evidence="2">
    <location>
        <begin position="302"/>
        <end position="320"/>
    </location>
</feature>
<feature type="transmembrane region" description="Helical" evidence="2">
    <location>
        <begin position="484"/>
        <end position="504"/>
    </location>
</feature>